<evidence type="ECO:0000256" key="8">
    <source>
        <dbReference type="ARBA" id="ARBA00022989"/>
    </source>
</evidence>
<dbReference type="Gene3D" id="2.120.10.30">
    <property type="entry name" value="TolB, C-terminal domain"/>
    <property type="match status" value="1"/>
</dbReference>
<evidence type="ECO:0000313" key="20">
    <source>
        <dbReference type="Proteomes" id="UP001059041"/>
    </source>
</evidence>
<dbReference type="SMART" id="SM00135">
    <property type="entry name" value="LY"/>
    <property type="match status" value="5"/>
</dbReference>
<dbReference type="PROSITE" id="PS50026">
    <property type="entry name" value="EGF_3"/>
    <property type="match status" value="1"/>
</dbReference>
<evidence type="ECO:0000256" key="6">
    <source>
        <dbReference type="ARBA" id="ARBA00022729"/>
    </source>
</evidence>
<evidence type="ECO:0000256" key="16">
    <source>
        <dbReference type="SAM" id="Phobius"/>
    </source>
</evidence>
<dbReference type="InterPro" id="IPR011042">
    <property type="entry name" value="6-blade_b-propeller_TolB-like"/>
</dbReference>
<dbReference type="InterPro" id="IPR000033">
    <property type="entry name" value="LDLR_classB_rpt"/>
</dbReference>
<keyword evidence="12" id="KW-0325">Glycoprotein</keyword>
<feature type="disulfide bond" evidence="14">
    <location>
        <begin position="85"/>
        <end position="100"/>
    </location>
</feature>
<evidence type="ECO:0000256" key="7">
    <source>
        <dbReference type="ARBA" id="ARBA00022737"/>
    </source>
</evidence>
<feature type="chain" id="PRO_5040916695" evidence="17">
    <location>
        <begin position="22"/>
        <end position="587"/>
    </location>
</feature>
<dbReference type="InterPro" id="IPR023415">
    <property type="entry name" value="LDLR_class-A_CS"/>
</dbReference>
<dbReference type="SMART" id="SM00192">
    <property type="entry name" value="LDLa"/>
    <property type="match status" value="3"/>
</dbReference>
<dbReference type="SUPFAM" id="SSF57196">
    <property type="entry name" value="EGF/Laminin"/>
    <property type="match status" value="2"/>
</dbReference>
<dbReference type="AlphaFoldDB" id="A0A9W7WG95"/>
<evidence type="ECO:0000256" key="5">
    <source>
        <dbReference type="ARBA" id="ARBA00022692"/>
    </source>
</evidence>
<evidence type="ECO:0000256" key="1">
    <source>
        <dbReference type="ARBA" id="ARBA00004251"/>
    </source>
</evidence>
<dbReference type="FunFam" id="2.10.25.10:FF:000009">
    <property type="entry name" value="Low-density lipoprotein receptor isoform 1"/>
    <property type="match status" value="1"/>
</dbReference>
<dbReference type="CDD" id="cd00112">
    <property type="entry name" value="LDLa"/>
    <property type="match status" value="2"/>
</dbReference>
<dbReference type="Proteomes" id="UP001059041">
    <property type="component" value="Linkage Group LG17"/>
</dbReference>
<dbReference type="InterPro" id="IPR000152">
    <property type="entry name" value="EGF-type_Asp/Asn_hydroxyl_site"/>
</dbReference>
<feature type="repeat" description="LDL-receptor class B" evidence="15">
    <location>
        <begin position="400"/>
        <end position="444"/>
    </location>
</feature>
<dbReference type="Gene3D" id="4.10.400.10">
    <property type="entry name" value="Low-density Lipoprotein Receptor"/>
    <property type="match status" value="3"/>
</dbReference>
<dbReference type="PROSITE" id="PS01209">
    <property type="entry name" value="LDLRA_1"/>
    <property type="match status" value="2"/>
</dbReference>
<feature type="transmembrane region" description="Helical" evidence="16">
    <location>
        <begin position="507"/>
        <end position="529"/>
    </location>
</feature>
<evidence type="ECO:0000256" key="2">
    <source>
        <dbReference type="ARBA" id="ARBA00022475"/>
    </source>
</evidence>
<dbReference type="PRINTS" id="PR00261">
    <property type="entry name" value="LDLRECEPTOR"/>
</dbReference>
<accession>A0A9W7WG95</accession>
<comment type="caution">
    <text evidence="13">Lacks conserved residue(s) required for the propagation of feature annotation.</text>
</comment>
<feature type="disulfide bond" evidence="14">
    <location>
        <begin position="115"/>
        <end position="133"/>
    </location>
</feature>
<dbReference type="InterPro" id="IPR001881">
    <property type="entry name" value="EGF-like_Ca-bd_dom"/>
</dbReference>
<keyword evidence="9 16" id="KW-0472">Membrane</keyword>
<dbReference type="SMART" id="SM00179">
    <property type="entry name" value="EGF_CA"/>
    <property type="match status" value="2"/>
</dbReference>
<keyword evidence="20" id="KW-1185">Reference proteome</keyword>
<dbReference type="SUPFAM" id="SSF63825">
    <property type="entry name" value="YWTD domain"/>
    <property type="match status" value="1"/>
</dbReference>
<feature type="disulfide bond" evidence="14">
    <location>
        <begin position="108"/>
        <end position="120"/>
    </location>
</feature>
<keyword evidence="2" id="KW-1003">Cell membrane</keyword>
<feature type="disulfide bond" evidence="14">
    <location>
        <begin position="28"/>
        <end position="40"/>
    </location>
</feature>
<dbReference type="InterPro" id="IPR000742">
    <property type="entry name" value="EGF"/>
</dbReference>
<proteinExistence type="predicted"/>
<dbReference type="SMART" id="SM00181">
    <property type="entry name" value="EGF"/>
    <property type="match status" value="3"/>
</dbReference>
<dbReference type="PROSITE" id="PS50068">
    <property type="entry name" value="LDLRA_2"/>
    <property type="match status" value="3"/>
</dbReference>
<dbReference type="PANTHER" id="PTHR22722">
    <property type="entry name" value="LOW-DENSITY LIPOPROTEIN RECEPTOR-RELATED PROTEIN 2-RELATED"/>
    <property type="match status" value="1"/>
</dbReference>
<evidence type="ECO:0000256" key="3">
    <source>
        <dbReference type="ARBA" id="ARBA00022536"/>
    </source>
</evidence>
<dbReference type="GO" id="GO:0005509">
    <property type="term" value="F:calcium ion binding"/>
    <property type="evidence" value="ECO:0007669"/>
    <property type="project" value="InterPro"/>
</dbReference>
<dbReference type="OrthoDB" id="664115at2759"/>
<dbReference type="Pfam" id="PF00058">
    <property type="entry name" value="Ldl_recept_b"/>
    <property type="match status" value="2"/>
</dbReference>
<keyword evidence="8 16" id="KW-1133">Transmembrane helix</keyword>
<sequence length="587" mass="63962">MGHFSLLLVLMCVLCLPLTEVFTSFQKCSSEEFSCNNGRCLPLNLRCDGVDHCGDSSDESACFDCNTGSLHCVAAAPCIHSHSSCDGKPDCPDGEDEHDCTDLNTKVCSKSEFTCANGQCVPSSWRCDHSNDCLDGSDELGCDLNECEHDNGGCSHLCVDLPLGFICDCPSGMRLVQDTHCEDVDHCLDSDVCDQICIHSNESLACECQDGYDLTSGTGQCKATGGEAHMVVCTHEGIKWMDLYGSEERNITSWVTMGSPGPIAARNAKNKLYWTSPDDDHIYRISVDCSDHTASELIKASTGILGLAVDELHEHLYWVSTSTHGLHVVSLNGSDQKQIISGLSRPTAVAVQPLIGHLFWADSGTSPRIERARLDGHRRIALITSSIRHPVAISLDIPRGLLYWADSGLHTISRVAFDGKHRKTVVESNGYLDRPFGLAVFESRVYWSDQLTNSTCSANKHNGKELQVSQKLGSVLPAGLAILQPSLWPADNDLPPSESKTTLTDSAFAWILFLTVFLSLLLVGAVLCWRRSEFGIARSLSLIGHMSFKESQDPLLVTGPPMVHEHKDSTQPGPELKTMVSSCNRNC</sequence>
<evidence type="ECO:0000256" key="13">
    <source>
        <dbReference type="PROSITE-ProRule" id="PRU00076"/>
    </source>
</evidence>
<dbReference type="InterPro" id="IPR036055">
    <property type="entry name" value="LDL_receptor-like_sf"/>
</dbReference>
<feature type="repeat" description="LDL-receptor class B" evidence="15">
    <location>
        <begin position="356"/>
        <end position="399"/>
    </location>
</feature>
<dbReference type="InterPro" id="IPR002172">
    <property type="entry name" value="LDrepeatLR_classA_rpt"/>
</dbReference>
<evidence type="ECO:0000259" key="18">
    <source>
        <dbReference type="PROSITE" id="PS50026"/>
    </source>
</evidence>
<keyword evidence="10 14" id="KW-1015">Disulfide bond</keyword>
<gene>
    <name evidence="19" type="ORF">IRJ41_021383</name>
</gene>
<feature type="disulfide bond" evidence="14">
    <location>
        <begin position="127"/>
        <end position="142"/>
    </location>
</feature>
<evidence type="ECO:0000256" key="12">
    <source>
        <dbReference type="ARBA" id="ARBA00023180"/>
    </source>
</evidence>
<organism evidence="19 20">
    <name type="scientific">Triplophysa rosa</name>
    <name type="common">Cave loach</name>
    <dbReference type="NCBI Taxonomy" id="992332"/>
    <lineage>
        <taxon>Eukaryota</taxon>
        <taxon>Metazoa</taxon>
        <taxon>Chordata</taxon>
        <taxon>Craniata</taxon>
        <taxon>Vertebrata</taxon>
        <taxon>Euteleostomi</taxon>
        <taxon>Actinopterygii</taxon>
        <taxon>Neopterygii</taxon>
        <taxon>Teleostei</taxon>
        <taxon>Ostariophysi</taxon>
        <taxon>Cypriniformes</taxon>
        <taxon>Nemacheilidae</taxon>
        <taxon>Triplophysa</taxon>
    </lineage>
</organism>
<evidence type="ECO:0000256" key="9">
    <source>
        <dbReference type="ARBA" id="ARBA00023136"/>
    </source>
</evidence>
<keyword evidence="4" id="KW-0254">Endocytosis</keyword>
<keyword evidence="11 19" id="KW-0675">Receptor</keyword>
<evidence type="ECO:0000256" key="15">
    <source>
        <dbReference type="PROSITE-ProRule" id="PRU00461"/>
    </source>
</evidence>
<reference evidence="19" key="1">
    <citation type="submission" date="2021-02" db="EMBL/GenBank/DDBJ databases">
        <title>Comparative genomics reveals that relaxation of natural selection precedes convergent phenotypic evolution of cavefish.</title>
        <authorList>
            <person name="Peng Z."/>
        </authorList>
    </citation>
    <scope>NUCLEOTIDE SEQUENCE</scope>
    <source>
        <tissue evidence="19">Muscle</tissue>
    </source>
</reference>
<feature type="signal peptide" evidence="17">
    <location>
        <begin position="1"/>
        <end position="21"/>
    </location>
</feature>
<evidence type="ECO:0000256" key="17">
    <source>
        <dbReference type="SAM" id="SignalP"/>
    </source>
</evidence>
<feature type="domain" description="EGF-like" evidence="18">
    <location>
        <begin position="143"/>
        <end position="182"/>
    </location>
</feature>
<dbReference type="GO" id="GO:0043235">
    <property type="term" value="C:receptor complex"/>
    <property type="evidence" value="ECO:0007669"/>
    <property type="project" value="TreeGrafter"/>
</dbReference>
<keyword evidence="5 16" id="KW-0812">Transmembrane</keyword>
<dbReference type="FunFam" id="4.10.400.10:FF:000034">
    <property type="entry name" value="Low-density lipoprotein receptor-related protein 2"/>
    <property type="match status" value="2"/>
</dbReference>
<dbReference type="Pfam" id="PF00057">
    <property type="entry name" value="Ldl_recept_a"/>
    <property type="match status" value="3"/>
</dbReference>
<dbReference type="SUPFAM" id="SSF57424">
    <property type="entry name" value="LDL receptor-like module"/>
    <property type="match status" value="3"/>
</dbReference>
<feature type="disulfide bond" evidence="14">
    <location>
        <begin position="47"/>
        <end position="62"/>
    </location>
</feature>
<feature type="disulfide bond" evidence="14">
    <location>
        <begin position="35"/>
        <end position="53"/>
    </location>
</feature>
<dbReference type="GO" id="GO:0016324">
    <property type="term" value="C:apical plasma membrane"/>
    <property type="evidence" value="ECO:0007669"/>
    <property type="project" value="TreeGrafter"/>
</dbReference>
<evidence type="ECO:0000256" key="10">
    <source>
        <dbReference type="ARBA" id="ARBA00023157"/>
    </source>
</evidence>
<evidence type="ECO:0000256" key="14">
    <source>
        <dbReference type="PROSITE-ProRule" id="PRU00124"/>
    </source>
</evidence>
<comment type="subcellular location">
    <subcellularLocation>
        <location evidence="1">Cell membrane</location>
        <topology evidence="1">Single-pass type I membrane protein</topology>
    </subcellularLocation>
</comment>
<evidence type="ECO:0000256" key="4">
    <source>
        <dbReference type="ARBA" id="ARBA00022583"/>
    </source>
</evidence>
<dbReference type="EMBL" id="JAFHDT010000017">
    <property type="protein sequence ID" value="KAI7798124.1"/>
    <property type="molecule type" value="Genomic_DNA"/>
</dbReference>
<dbReference type="Gene3D" id="2.10.25.10">
    <property type="entry name" value="Laminin"/>
    <property type="match status" value="2"/>
</dbReference>
<dbReference type="GO" id="GO:0006898">
    <property type="term" value="P:receptor-mediated endocytosis"/>
    <property type="evidence" value="ECO:0007669"/>
    <property type="project" value="TreeGrafter"/>
</dbReference>
<dbReference type="PROSITE" id="PS00010">
    <property type="entry name" value="ASX_HYDROXYL"/>
    <property type="match status" value="1"/>
</dbReference>
<dbReference type="PANTHER" id="PTHR22722:SF14">
    <property type="entry name" value="MEGALIN, ISOFORM A"/>
    <property type="match status" value="1"/>
</dbReference>
<keyword evidence="7" id="KW-0677">Repeat</keyword>
<keyword evidence="19" id="KW-0449">Lipoprotein</keyword>
<protein>
    <submittedName>
        <fullName evidence="19">Very low-density lipoprotein receptor-like</fullName>
    </submittedName>
</protein>
<keyword evidence="3 13" id="KW-0245">EGF-like domain</keyword>
<name>A0A9W7WG95_TRIRA</name>
<comment type="caution">
    <text evidence="19">The sequence shown here is derived from an EMBL/GenBank/DDBJ whole genome shotgun (WGS) entry which is preliminary data.</text>
</comment>
<dbReference type="FunFam" id="2.120.10.30:FF:000241">
    <property type="entry name" value="Low-density lipoprotein receptor-related protein 6"/>
    <property type="match status" value="1"/>
</dbReference>
<dbReference type="PROSITE" id="PS51120">
    <property type="entry name" value="LDLRB"/>
    <property type="match status" value="2"/>
</dbReference>
<evidence type="ECO:0000313" key="19">
    <source>
        <dbReference type="EMBL" id="KAI7798124.1"/>
    </source>
</evidence>
<dbReference type="CDD" id="cd00054">
    <property type="entry name" value="EGF_CA"/>
    <property type="match status" value="1"/>
</dbReference>
<dbReference type="GO" id="GO:0042562">
    <property type="term" value="F:hormone binding"/>
    <property type="evidence" value="ECO:0007669"/>
    <property type="project" value="TreeGrafter"/>
</dbReference>
<keyword evidence="6 17" id="KW-0732">Signal</keyword>
<evidence type="ECO:0000256" key="11">
    <source>
        <dbReference type="ARBA" id="ARBA00023170"/>
    </source>
</evidence>
<dbReference type="InterPro" id="IPR051221">
    <property type="entry name" value="LDLR-related"/>
</dbReference>
<dbReference type="Pfam" id="PF14670">
    <property type="entry name" value="FXa_inhibition"/>
    <property type="match status" value="1"/>
</dbReference>